<evidence type="ECO:0000313" key="11">
    <source>
        <dbReference type="Proteomes" id="UP000599578"/>
    </source>
</evidence>
<dbReference type="FunFam" id="2.40.110.10:FF:000011">
    <property type="entry name" value="Acyl-CoA dehydrogenase FadE34"/>
    <property type="match status" value="1"/>
</dbReference>
<dbReference type="EMBL" id="BMLT01000005">
    <property type="protein sequence ID" value="GGO81877.1"/>
    <property type="molecule type" value="Genomic_DNA"/>
</dbReference>
<accession>A0A917ZG54</accession>
<evidence type="ECO:0000256" key="2">
    <source>
        <dbReference type="ARBA" id="ARBA00009347"/>
    </source>
</evidence>
<dbReference type="InterPro" id="IPR036250">
    <property type="entry name" value="AcylCo_DH-like_C"/>
</dbReference>
<dbReference type="Proteomes" id="UP000599578">
    <property type="component" value="Unassembled WGS sequence"/>
</dbReference>
<gene>
    <name evidence="10" type="ORF">GCM10011348_21900</name>
</gene>
<comment type="similarity">
    <text evidence="2 6">Belongs to the acyl-CoA dehydrogenase family.</text>
</comment>
<dbReference type="InterPro" id="IPR009100">
    <property type="entry name" value="AcylCoA_DH/oxidase_NM_dom_sf"/>
</dbReference>
<comment type="cofactor">
    <cofactor evidence="1 6">
        <name>FAD</name>
        <dbReference type="ChEBI" id="CHEBI:57692"/>
    </cofactor>
</comment>
<dbReference type="Gene3D" id="1.10.540.10">
    <property type="entry name" value="Acyl-CoA dehydrogenase/oxidase, N-terminal domain"/>
    <property type="match status" value="1"/>
</dbReference>
<dbReference type="InterPro" id="IPR013786">
    <property type="entry name" value="AcylCoA_DH/ox_N"/>
</dbReference>
<evidence type="ECO:0000256" key="4">
    <source>
        <dbReference type="ARBA" id="ARBA00022827"/>
    </source>
</evidence>
<dbReference type="GO" id="GO:0016627">
    <property type="term" value="F:oxidoreductase activity, acting on the CH-CH group of donors"/>
    <property type="evidence" value="ECO:0007669"/>
    <property type="project" value="InterPro"/>
</dbReference>
<evidence type="ECO:0000259" key="9">
    <source>
        <dbReference type="Pfam" id="PF02771"/>
    </source>
</evidence>
<keyword evidence="3 6" id="KW-0285">Flavoprotein</keyword>
<comment type="caution">
    <text evidence="10">The sequence shown here is derived from an EMBL/GenBank/DDBJ whole genome shotgun (WGS) entry which is preliminary data.</text>
</comment>
<evidence type="ECO:0000259" key="8">
    <source>
        <dbReference type="Pfam" id="PF02770"/>
    </source>
</evidence>
<dbReference type="Pfam" id="PF02770">
    <property type="entry name" value="Acyl-CoA_dh_M"/>
    <property type="match status" value="1"/>
</dbReference>
<evidence type="ECO:0000256" key="5">
    <source>
        <dbReference type="ARBA" id="ARBA00023002"/>
    </source>
</evidence>
<keyword evidence="5 6" id="KW-0560">Oxidoreductase</keyword>
<dbReference type="InterPro" id="IPR052161">
    <property type="entry name" value="Mycobact_Acyl-CoA_DH"/>
</dbReference>
<evidence type="ECO:0000313" key="10">
    <source>
        <dbReference type="EMBL" id="GGO81877.1"/>
    </source>
</evidence>
<dbReference type="SUPFAM" id="SSF47203">
    <property type="entry name" value="Acyl-CoA dehydrogenase C-terminal domain-like"/>
    <property type="match status" value="1"/>
</dbReference>
<evidence type="ECO:0000259" key="7">
    <source>
        <dbReference type="Pfam" id="PF00441"/>
    </source>
</evidence>
<dbReference type="Pfam" id="PF00441">
    <property type="entry name" value="Acyl-CoA_dh_1"/>
    <property type="match status" value="1"/>
</dbReference>
<name>A0A917ZG54_9GAMM</name>
<proteinExistence type="inferred from homology"/>
<dbReference type="Gene3D" id="1.20.140.10">
    <property type="entry name" value="Butyryl-CoA Dehydrogenase, subunit A, domain 3"/>
    <property type="match status" value="1"/>
</dbReference>
<dbReference type="GO" id="GO:0050660">
    <property type="term" value="F:flavin adenine dinucleotide binding"/>
    <property type="evidence" value="ECO:0007669"/>
    <property type="project" value="InterPro"/>
</dbReference>
<feature type="domain" description="Acyl-CoA oxidase/dehydrogenase middle" evidence="8">
    <location>
        <begin position="129"/>
        <end position="223"/>
    </location>
</feature>
<dbReference type="AlphaFoldDB" id="A0A917ZG54"/>
<reference evidence="10 11" key="1">
    <citation type="journal article" date="2014" name="Int. J. Syst. Evol. Microbiol.">
        <title>Complete genome sequence of Corynebacterium casei LMG S-19264T (=DSM 44701T), isolated from a smear-ripened cheese.</title>
        <authorList>
            <consortium name="US DOE Joint Genome Institute (JGI-PGF)"/>
            <person name="Walter F."/>
            <person name="Albersmeier A."/>
            <person name="Kalinowski J."/>
            <person name="Ruckert C."/>
        </authorList>
    </citation>
    <scope>NUCLEOTIDE SEQUENCE [LARGE SCALE GENOMIC DNA]</scope>
    <source>
        <strain evidence="10 11">CGMCC 1.7286</strain>
    </source>
</reference>
<dbReference type="InterPro" id="IPR006091">
    <property type="entry name" value="Acyl-CoA_Oxase/DH_mid-dom"/>
</dbReference>
<dbReference type="PANTHER" id="PTHR43292:SF3">
    <property type="entry name" value="ACYL-COA DEHYDROGENASE FADE29"/>
    <property type="match status" value="1"/>
</dbReference>
<dbReference type="SUPFAM" id="SSF56645">
    <property type="entry name" value="Acyl-CoA dehydrogenase NM domain-like"/>
    <property type="match status" value="1"/>
</dbReference>
<feature type="domain" description="Acyl-CoA dehydrogenase/oxidase C-terminal" evidence="7">
    <location>
        <begin position="235"/>
        <end position="400"/>
    </location>
</feature>
<keyword evidence="4 6" id="KW-0274">FAD</keyword>
<feature type="domain" description="Acyl-CoA dehydrogenase/oxidase N-terminal" evidence="9">
    <location>
        <begin position="10"/>
        <end position="123"/>
    </location>
</feature>
<dbReference type="InterPro" id="IPR009075">
    <property type="entry name" value="AcylCo_DH/oxidase_C"/>
</dbReference>
<dbReference type="Pfam" id="PF02771">
    <property type="entry name" value="Acyl-CoA_dh_N"/>
    <property type="match status" value="1"/>
</dbReference>
<evidence type="ECO:0000256" key="3">
    <source>
        <dbReference type="ARBA" id="ARBA00022630"/>
    </source>
</evidence>
<sequence length="402" mass="45100">MVNEMNIDFTEQELAFREEVRAFFREELPEQVRYKIDNGLRISRDDQVAYQKALHAKGWAGVNWPVEYGGTGWSSAQKYIFFNEAAEAAAPRIIPFGLSMVAPVIYTFGSEEQKQRFLPDILASNVWWCQGYSEPNAGSDLAGLKTKAVRDGDHYIVNGTKTWTTLGHYADWIFCLVRTSDTGRKQEGISFLLIDMKTPGVTVKPIITLDGRREVNEVFFEDVRVPVENLIGEEGKGWTYAKVLLTHERTNIAGVAPSKHRLSTLRKLLDNPPAGMGNLRQNSLFMARVIQAEVELKALEFTELRVLSAVSTGKAPGPESSILKIKGTEVQQMIDELYLEVAGYYALPFVPGQYEDGYDGVRIEPHFAPDVAPHYYNNRKVTIYGGTNEIQKNIIAKAVLGL</sequence>
<evidence type="ECO:0000256" key="1">
    <source>
        <dbReference type="ARBA" id="ARBA00001974"/>
    </source>
</evidence>
<evidence type="ECO:0000256" key="6">
    <source>
        <dbReference type="RuleBase" id="RU362125"/>
    </source>
</evidence>
<keyword evidence="11" id="KW-1185">Reference proteome</keyword>
<dbReference type="InterPro" id="IPR046373">
    <property type="entry name" value="Acyl-CoA_Oxase/DH_mid-dom_sf"/>
</dbReference>
<dbReference type="InterPro" id="IPR037069">
    <property type="entry name" value="AcylCoA_DH/ox_N_sf"/>
</dbReference>
<dbReference type="GO" id="GO:0005886">
    <property type="term" value="C:plasma membrane"/>
    <property type="evidence" value="ECO:0007669"/>
    <property type="project" value="TreeGrafter"/>
</dbReference>
<dbReference type="PANTHER" id="PTHR43292">
    <property type="entry name" value="ACYL-COA DEHYDROGENASE"/>
    <property type="match status" value="1"/>
</dbReference>
<dbReference type="Gene3D" id="2.40.110.10">
    <property type="entry name" value="Butyryl-CoA Dehydrogenase, subunit A, domain 2"/>
    <property type="match status" value="1"/>
</dbReference>
<protein>
    <submittedName>
        <fullName evidence="10">Acyl-CoA dehydrogenase</fullName>
    </submittedName>
</protein>
<organism evidence="10 11">
    <name type="scientific">Marinobacterium nitratireducens</name>
    <dbReference type="NCBI Taxonomy" id="518897"/>
    <lineage>
        <taxon>Bacteria</taxon>
        <taxon>Pseudomonadati</taxon>
        <taxon>Pseudomonadota</taxon>
        <taxon>Gammaproteobacteria</taxon>
        <taxon>Oceanospirillales</taxon>
        <taxon>Oceanospirillaceae</taxon>
        <taxon>Marinobacterium</taxon>
    </lineage>
</organism>